<dbReference type="GO" id="GO:0000160">
    <property type="term" value="P:phosphorelay signal transduction system"/>
    <property type="evidence" value="ECO:0007669"/>
    <property type="project" value="UniProtKB-KW"/>
</dbReference>
<keyword evidence="7" id="KW-0067">ATP-binding</keyword>
<evidence type="ECO:0000256" key="6">
    <source>
        <dbReference type="ARBA" id="ARBA00022741"/>
    </source>
</evidence>
<dbReference type="InterPro" id="IPR009057">
    <property type="entry name" value="Homeodomain-like_sf"/>
</dbReference>
<dbReference type="SMART" id="SM00382">
    <property type="entry name" value="AAA"/>
    <property type="match status" value="1"/>
</dbReference>
<dbReference type="EMBL" id="QPEX01000010">
    <property type="protein sequence ID" value="RCS53911.1"/>
    <property type="molecule type" value="Genomic_DNA"/>
</dbReference>
<dbReference type="SUPFAM" id="SSF52540">
    <property type="entry name" value="P-loop containing nucleoside triphosphate hydrolases"/>
    <property type="match status" value="1"/>
</dbReference>
<dbReference type="Gene3D" id="3.40.50.300">
    <property type="entry name" value="P-loop containing nucleotide triphosphate hydrolases"/>
    <property type="match status" value="1"/>
</dbReference>
<comment type="subcellular location">
    <subcellularLocation>
        <location evidence="1">Cytoplasm</location>
    </subcellularLocation>
</comment>
<dbReference type="PANTHER" id="PTHR32071:SF95">
    <property type="entry name" value="DNA-BINDING TRANSCRIPTIONAL REGULATOR NTRC"/>
    <property type="match status" value="1"/>
</dbReference>
<dbReference type="Gene3D" id="1.10.8.60">
    <property type="match status" value="1"/>
</dbReference>
<sequence length="486" mass="54095">MIKLLVVDDEQLILDCFLFGFTQPDYQIIVAKTAQEALALFPDERPDVVLLDVRLPDMSGLDLFEKLNAADSRTPIILMTGHGTAATAIEAMRSGAYDYILKPLDVDQLAVLIDSAAETSRMMRTPARLASDGPIEMDTDLLVGQCDAMQEVYRSIGRVARQNVTALILGESGTGKEVVARAIYHYSKRSQQRFLAINCAAIPEQLLESELFGHEKGAFTGADHRKIGKFELASNGTLFLDEIGDMTPLMQTKILRVLQDQTFERVGGDETIRTNARIIAATNRDLQEAIREGSFRSDLYYRLNVYTIHLPPLRERIEDIPLLVDHFLKKYGTQLDRPMTAVAPETMEVLSRYSWPGNVRELQSAIQHALLEATGPVLVPAFLPASIREAPGNEDDQSEEVLEHAPQESDGNARLARKLLQADSYNILAEVVNRAEREAIVEVLQETECNLTTAARRLGISRTTLRTKLRTLKISLEHTAEAQEPG</sequence>
<keyword evidence="10" id="KW-0238">DNA-binding</keyword>
<evidence type="ECO:0000256" key="11">
    <source>
        <dbReference type="ARBA" id="ARBA00023159"/>
    </source>
</evidence>
<keyword evidence="12" id="KW-0804">Transcription</keyword>
<keyword evidence="13" id="KW-0535">Nitrogen fixation</keyword>
<evidence type="ECO:0000256" key="1">
    <source>
        <dbReference type="ARBA" id="ARBA00004496"/>
    </source>
</evidence>
<evidence type="ECO:0000256" key="8">
    <source>
        <dbReference type="ARBA" id="ARBA00023012"/>
    </source>
</evidence>
<evidence type="ECO:0000256" key="14">
    <source>
        <dbReference type="ARBA" id="ARBA00029881"/>
    </source>
</evidence>
<evidence type="ECO:0000256" key="13">
    <source>
        <dbReference type="ARBA" id="ARBA00023231"/>
    </source>
</evidence>
<dbReference type="PROSITE" id="PS00676">
    <property type="entry name" value="SIGMA54_INTERACT_2"/>
    <property type="match status" value="1"/>
</dbReference>
<evidence type="ECO:0000256" key="3">
    <source>
        <dbReference type="ARBA" id="ARBA00022490"/>
    </source>
</evidence>
<name>A0A368KUA9_9BACT</name>
<dbReference type="SUPFAM" id="SSF46689">
    <property type="entry name" value="Homeodomain-like"/>
    <property type="match status" value="1"/>
</dbReference>
<protein>
    <recommendedName>
        <fullName evidence="2">DNA-binding transcriptional regulator NtrC</fullName>
    </recommendedName>
    <alternativeName>
        <fullName evidence="14">Nitrogen regulation protein NR(I)</fullName>
    </alternativeName>
    <alternativeName>
        <fullName evidence="15">Nitrogen regulator I</fullName>
    </alternativeName>
</protein>
<evidence type="ECO:0000256" key="4">
    <source>
        <dbReference type="ARBA" id="ARBA00022491"/>
    </source>
</evidence>
<dbReference type="Pfam" id="PF00072">
    <property type="entry name" value="Response_reg"/>
    <property type="match status" value="1"/>
</dbReference>
<dbReference type="Gene3D" id="3.40.50.2300">
    <property type="match status" value="1"/>
</dbReference>
<dbReference type="GO" id="GO:0005737">
    <property type="term" value="C:cytoplasm"/>
    <property type="evidence" value="ECO:0007669"/>
    <property type="project" value="UniProtKB-SubCell"/>
</dbReference>
<dbReference type="SUPFAM" id="SSF52172">
    <property type="entry name" value="CheY-like"/>
    <property type="match status" value="1"/>
</dbReference>
<keyword evidence="9" id="KW-0805">Transcription regulation</keyword>
<feature type="modified residue" description="4-aspartylphosphate" evidence="16">
    <location>
        <position position="52"/>
    </location>
</feature>
<gene>
    <name evidence="20" type="ORF">DTL42_01715</name>
</gene>
<dbReference type="PRINTS" id="PR01590">
    <property type="entry name" value="HTHFIS"/>
</dbReference>
<dbReference type="InterPro" id="IPR002197">
    <property type="entry name" value="HTH_Fis"/>
</dbReference>
<evidence type="ECO:0000256" key="15">
    <source>
        <dbReference type="ARBA" id="ARBA00031910"/>
    </source>
</evidence>
<dbReference type="PANTHER" id="PTHR32071">
    <property type="entry name" value="TRANSCRIPTIONAL REGULATORY PROTEIN"/>
    <property type="match status" value="1"/>
</dbReference>
<evidence type="ECO:0000256" key="9">
    <source>
        <dbReference type="ARBA" id="ARBA00023015"/>
    </source>
</evidence>
<keyword evidence="4" id="KW-0678">Repressor</keyword>
<evidence type="ECO:0000259" key="19">
    <source>
        <dbReference type="PROSITE" id="PS50110"/>
    </source>
</evidence>
<dbReference type="FunFam" id="3.40.50.300:FF:000006">
    <property type="entry name" value="DNA-binding transcriptional regulator NtrC"/>
    <property type="match status" value="1"/>
</dbReference>
<dbReference type="PROSITE" id="PS50045">
    <property type="entry name" value="SIGMA54_INTERACT_4"/>
    <property type="match status" value="1"/>
</dbReference>
<dbReference type="SMART" id="SM00448">
    <property type="entry name" value="REC"/>
    <property type="match status" value="1"/>
</dbReference>
<comment type="caution">
    <text evidence="20">The sequence shown here is derived from an EMBL/GenBank/DDBJ whole genome shotgun (WGS) entry which is preliminary data.</text>
</comment>
<evidence type="ECO:0000256" key="7">
    <source>
        <dbReference type="ARBA" id="ARBA00022840"/>
    </source>
</evidence>
<dbReference type="Pfam" id="PF02954">
    <property type="entry name" value="HTH_8"/>
    <property type="match status" value="1"/>
</dbReference>
<dbReference type="AlphaFoldDB" id="A0A368KUA9"/>
<dbReference type="Gene3D" id="1.10.10.60">
    <property type="entry name" value="Homeodomain-like"/>
    <property type="match status" value="1"/>
</dbReference>
<reference evidence="20 21" key="1">
    <citation type="submission" date="2018-07" db="EMBL/GenBank/DDBJ databases">
        <title>Comparative genomes isolates from brazilian mangrove.</title>
        <authorList>
            <person name="De Araujo J.E."/>
            <person name="Taketani R.G."/>
            <person name="Silva M.C.P."/>
            <person name="Lourenco M.V."/>
            <person name="Oliveira V.M."/>
            <person name="Andreote F.D."/>
        </authorList>
    </citation>
    <scope>NUCLEOTIDE SEQUENCE [LARGE SCALE GENOMIC DNA]</scope>
    <source>
        <strain evidence="20 21">HEX PRIS-MGV</strain>
    </source>
</reference>
<evidence type="ECO:0000313" key="21">
    <source>
        <dbReference type="Proteomes" id="UP000253562"/>
    </source>
</evidence>
<evidence type="ECO:0000259" key="18">
    <source>
        <dbReference type="PROSITE" id="PS50045"/>
    </source>
</evidence>
<evidence type="ECO:0000313" key="20">
    <source>
        <dbReference type="EMBL" id="RCS53911.1"/>
    </source>
</evidence>
<organism evidence="20 21">
    <name type="scientific">Bremerella cremea</name>
    <dbReference type="NCBI Taxonomy" id="1031537"/>
    <lineage>
        <taxon>Bacteria</taxon>
        <taxon>Pseudomonadati</taxon>
        <taxon>Planctomycetota</taxon>
        <taxon>Planctomycetia</taxon>
        <taxon>Pirellulales</taxon>
        <taxon>Pirellulaceae</taxon>
        <taxon>Bremerella</taxon>
    </lineage>
</organism>
<keyword evidence="5 16" id="KW-0597">Phosphoprotein</keyword>
<accession>A0A368KUA9</accession>
<keyword evidence="8" id="KW-0902">Two-component regulatory system</keyword>
<dbReference type="InterPro" id="IPR001789">
    <property type="entry name" value="Sig_transdc_resp-reg_receiver"/>
</dbReference>
<dbReference type="InterPro" id="IPR025943">
    <property type="entry name" value="Sigma_54_int_dom_ATP-bd_2"/>
</dbReference>
<evidence type="ECO:0000256" key="2">
    <source>
        <dbReference type="ARBA" id="ARBA00019059"/>
    </source>
</evidence>
<dbReference type="InterPro" id="IPR003593">
    <property type="entry name" value="AAA+_ATPase"/>
</dbReference>
<dbReference type="Proteomes" id="UP000253562">
    <property type="component" value="Unassembled WGS sequence"/>
</dbReference>
<evidence type="ECO:0000256" key="16">
    <source>
        <dbReference type="PROSITE-ProRule" id="PRU00169"/>
    </source>
</evidence>
<keyword evidence="3" id="KW-0963">Cytoplasm</keyword>
<dbReference type="RefSeq" id="WP_114366975.1">
    <property type="nucleotide sequence ID" value="NZ_QPEX01000010.1"/>
</dbReference>
<dbReference type="GO" id="GO:0005524">
    <property type="term" value="F:ATP binding"/>
    <property type="evidence" value="ECO:0007669"/>
    <property type="project" value="UniProtKB-KW"/>
</dbReference>
<dbReference type="PROSITE" id="PS50110">
    <property type="entry name" value="RESPONSE_REGULATORY"/>
    <property type="match status" value="1"/>
</dbReference>
<dbReference type="Pfam" id="PF00158">
    <property type="entry name" value="Sigma54_activat"/>
    <property type="match status" value="1"/>
</dbReference>
<keyword evidence="11" id="KW-0010">Activator</keyword>
<evidence type="ECO:0000256" key="12">
    <source>
        <dbReference type="ARBA" id="ARBA00023163"/>
    </source>
</evidence>
<dbReference type="GO" id="GO:0006355">
    <property type="term" value="P:regulation of DNA-templated transcription"/>
    <property type="evidence" value="ECO:0007669"/>
    <property type="project" value="InterPro"/>
</dbReference>
<proteinExistence type="predicted"/>
<dbReference type="InterPro" id="IPR058031">
    <property type="entry name" value="AAA_lid_NorR"/>
</dbReference>
<dbReference type="Pfam" id="PF25601">
    <property type="entry name" value="AAA_lid_14"/>
    <property type="match status" value="1"/>
</dbReference>
<dbReference type="InterPro" id="IPR011006">
    <property type="entry name" value="CheY-like_superfamily"/>
</dbReference>
<evidence type="ECO:0000256" key="10">
    <source>
        <dbReference type="ARBA" id="ARBA00023125"/>
    </source>
</evidence>
<dbReference type="OrthoDB" id="9803970at2"/>
<feature type="region of interest" description="Disordered" evidence="17">
    <location>
        <begin position="388"/>
        <end position="410"/>
    </location>
</feature>
<feature type="domain" description="Response regulatory" evidence="19">
    <location>
        <begin position="3"/>
        <end position="117"/>
    </location>
</feature>
<evidence type="ECO:0000256" key="5">
    <source>
        <dbReference type="ARBA" id="ARBA00022553"/>
    </source>
</evidence>
<dbReference type="InterPro" id="IPR027417">
    <property type="entry name" value="P-loop_NTPase"/>
</dbReference>
<evidence type="ECO:0000256" key="17">
    <source>
        <dbReference type="SAM" id="MobiDB-lite"/>
    </source>
</evidence>
<feature type="domain" description="Sigma-54 factor interaction" evidence="18">
    <location>
        <begin position="142"/>
        <end position="371"/>
    </location>
</feature>
<dbReference type="InterPro" id="IPR002078">
    <property type="entry name" value="Sigma_54_int"/>
</dbReference>
<dbReference type="GO" id="GO:0043565">
    <property type="term" value="F:sequence-specific DNA binding"/>
    <property type="evidence" value="ECO:0007669"/>
    <property type="project" value="InterPro"/>
</dbReference>
<dbReference type="CDD" id="cd00009">
    <property type="entry name" value="AAA"/>
    <property type="match status" value="1"/>
</dbReference>
<keyword evidence="6" id="KW-0547">Nucleotide-binding</keyword>